<dbReference type="EMBL" id="CAICTM010000026">
    <property type="protein sequence ID" value="CAB9497847.1"/>
    <property type="molecule type" value="Genomic_DNA"/>
</dbReference>
<keyword evidence="1" id="KW-0677">Repeat</keyword>
<evidence type="ECO:0000256" key="1">
    <source>
        <dbReference type="ARBA" id="ARBA00022737"/>
    </source>
</evidence>
<dbReference type="OrthoDB" id="7103806at2759"/>
<gene>
    <name evidence="5" type="ORF">SEMRO_26_G017910.1</name>
</gene>
<dbReference type="PANTHER" id="PTHR45641:SF19">
    <property type="entry name" value="NEPHROCYSTIN-3"/>
    <property type="match status" value="1"/>
</dbReference>
<dbReference type="Gene3D" id="1.25.40.10">
    <property type="entry name" value="Tetratricopeptide repeat domain"/>
    <property type="match status" value="3"/>
</dbReference>
<dbReference type="SUPFAM" id="SSF48452">
    <property type="entry name" value="TPR-like"/>
    <property type="match status" value="3"/>
</dbReference>
<evidence type="ECO:0000313" key="6">
    <source>
        <dbReference type="Proteomes" id="UP001153069"/>
    </source>
</evidence>
<feature type="repeat" description="TPR" evidence="3">
    <location>
        <begin position="905"/>
        <end position="938"/>
    </location>
</feature>
<proteinExistence type="predicted"/>
<dbReference type="InterPro" id="IPR019734">
    <property type="entry name" value="TPR_rpt"/>
</dbReference>
<dbReference type="PANTHER" id="PTHR45641">
    <property type="entry name" value="TETRATRICOPEPTIDE REPEAT PROTEIN (AFU_ORTHOLOGUE AFUA_6G03870)"/>
    <property type="match status" value="1"/>
</dbReference>
<dbReference type="Proteomes" id="UP001153069">
    <property type="component" value="Unassembled WGS sequence"/>
</dbReference>
<keyword evidence="6" id="KW-1185">Reference proteome</keyword>
<organism evidence="5 6">
    <name type="scientific">Seminavis robusta</name>
    <dbReference type="NCBI Taxonomy" id="568900"/>
    <lineage>
        <taxon>Eukaryota</taxon>
        <taxon>Sar</taxon>
        <taxon>Stramenopiles</taxon>
        <taxon>Ochrophyta</taxon>
        <taxon>Bacillariophyta</taxon>
        <taxon>Bacillariophyceae</taxon>
        <taxon>Bacillariophycidae</taxon>
        <taxon>Naviculales</taxon>
        <taxon>Naviculaceae</taxon>
        <taxon>Seminavis</taxon>
    </lineage>
</organism>
<sequence>MLDGLYSEFHFCWMCMRTMMPTDKVKRKYGLHRQDSEKQHQGFCCLICNFFLCSQQCAATANACASKLCALFSIVHDHHSGALSSNEFLRLRQGFCAALGLEHQHDVAAVASARICVVMTKRLLERKQQELNLEDLGVLSLVCQDLCQKILDKAQQMHTRRHRKHHTTARHSPSLREARHLQALQSNISNLVKNYNNRGSHVSTAVSTDNASVEPRKNEQELASFRSACCLFNRGRFEEAEQMYVPFKYGLVQEYEGEKTKALDKAGKVYALGLNRFLEQDFDSALLEHRRCLRHFKEVMGLDHLVTTIVWTQIVILEWLKGSEAHAQADHQSIVEVQTKLLGRCHPFVQSTELLLKCARHENCLENKAHHIPSWFSLADKKHFWLLDEYRKCLGYHDYGAPGPHTSQASLEAAHKTLMGIRSTLSALQTCENLPTCRITEFQEIVAEKRHLHDEARLLKASALYALAAKHESQGKPDMVLSNLQQCKEVRKDIYGKDDVMLSEIESKVEETQARVKKLSTMAVSVYHLKTAFIKDLCAAGYGKSNSIYEIEDLRGPPGFIRQKGEGTVCPLSGELGSSYVHACKGGADNVGSANYMLSYSWKYSVGDIIDTLDSFCKANKKNPKRTYVWICFLCVNQWRVVKQSELELSGTLDTADFFTIFGDRVASIGHILAMMTPWYRPTYLERIWCIFEIFTAHRIGCNVSLVMPPSQRNSLEHALFGKKESGNLDAFYDVLSKTRVQNAQASVDKDRAAILEMIGERPGYAVINRFVNELMRQWLGGAIAETVATWQQVGHVRHRDVLYSMLGQGDKKRNDRLAYATFCTDIGLLFERNGEHESALNMQTKSLTVRESVLGKRSSATAESHCHLGCVLKSMGKYKEAASEFEKSLSIVHSSLDKDHLQAATVYTSFGVLLCIQGNYDLALKFHRKALAIYKKSKKSPSLDVATEHDNIGSALFHKAEYRGAFEEYRSSLRIRQSNASQQSSVETTISLKNIARVHQATGKFDEALSTLQLAAATLNKSVAGTNGLEKASILQARGDVLLEKGSFEDGIREYQEALDTIESILGDEHPDTAVGYHKMGLALQAKGDFDSAMTALLKGKEIRVSRFGSHHPDVADSKRCIGILLHEKGVYSSALSEFEEALKLSHEATSEGKDLRKAAIYGSMGSVLCAMGKFDSAEGFMTRCLDMEETVLGKIHPTVSLSLHSLGSLLFARGPPRFDEAMSMHKRALAIREAIFERDHPLLAESFVLIAPLSQAMGDFKHAEDLIEKACGIRERVFGKSHPWTIALHKKSSELKFLKSSSHHPQTFHPSRRRTSRRDPANLVKELRNHMDDDPDRKARERKGRKS</sequence>
<dbReference type="Pfam" id="PF13374">
    <property type="entry name" value="TPR_10"/>
    <property type="match status" value="1"/>
</dbReference>
<dbReference type="PROSITE" id="PS50005">
    <property type="entry name" value="TPR"/>
    <property type="match status" value="2"/>
</dbReference>
<dbReference type="InterPro" id="IPR011990">
    <property type="entry name" value="TPR-like_helical_dom_sf"/>
</dbReference>
<evidence type="ECO:0000256" key="2">
    <source>
        <dbReference type="ARBA" id="ARBA00022803"/>
    </source>
</evidence>
<feature type="compositionally biased region" description="Basic and acidic residues" evidence="4">
    <location>
        <begin position="1319"/>
        <end position="1341"/>
    </location>
</feature>
<evidence type="ECO:0000256" key="4">
    <source>
        <dbReference type="SAM" id="MobiDB-lite"/>
    </source>
</evidence>
<feature type="region of interest" description="Disordered" evidence="4">
    <location>
        <begin position="1300"/>
        <end position="1349"/>
    </location>
</feature>
<dbReference type="Pfam" id="PF13424">
    <property type="entry name" value="TPR_12"/>
    <property type="match status" value="3"/>
</dbReference>
<reference evidence="5" key="1">
    <citation type="submission" date="2020-06" db="EMBL/GenBank/DDBJ databases">
        <authorList>
            <consortium name="Plant Systems Biology data submission"/>
        </authorList>
    </citation>
    <scope>NUCLEOTIDE SEQUENCE</scope>
    <source>
        <strain evidence="5">D6</strain>
    </source>
</reference>
<accession>A0A9N8H2Y1</accession>
<feature type="repeat" description="TPR" evidence="3">
    <location>
        <begin position="863"/>
        <end position="896"/>
    </location>
</feature>
<dbReference type="SMART" id="SM00028">
    <property type="entry name" value="TPR"/>
    <property type="match status" value="12"/>
</dbReference>
<keyword evidence="2 3" id="KW-0802">TPR repeat</keyword>
<protein>
    <submittedName>
        <fullName evidence="5">Hydra magnipapillata</fullName>
    </submittedName>
</protein>
<evidence type="ECO:0000256" key="3">
    <source>
        <dbReference type="PROSITE-ProRule" id="PRU00339"/>
    </source>
</evidence>
<evidence type="ECO:0000313" key="5">
    <source>
        <dbReference type="EMBL" id="CAB9497847.1"/>
    </source>
</evidence>
<comment type="caution">
    <text evidence="5">The sequence shown here is derived from an EMBL/GenBank/DDBJ whole genome shotgun (WGS) entry which is preliminary data.</text>
</comment>
<name>A0A9N8H2Y1_9STRA</name>